<evidence type="ECO:0000256" key="4">
    <source>
        <dbReference type="ARBA" id="ARBA00035011"/>
    </source>
</evidence>
<dbReference type="Proteomes" id="UP000593562">
    <property type="component" value="Unassembled WGS sequence"/>
</dbReference>
<dbReference type="OrthoDB" id="676939at2759"/>
<dbReference type="InterPro" id="IPR008972">
    <property type="entry name" value="Cupredoxin"/>
</dbReference>
<evidence type="ECO:0000256" key="6">
    <source>
        <dbReference type="SAM" id="Phobius"/>
    </source>
</evidence>
<keyword evidence="3" id="KW-0325">Glycoprotein</keyword>
<keyword evidence="1" id="KW-0732">Signal</keyword>
<sequence length="163" mass="18291">MDRWMKNVVFLMMMISMVGFTNGSLHYVGGGKTTWAPNVNLTDWASHHEHFYVGDWLYFGFDKHSYSVLEVNRTSYENCISTDFLKNVTRGGRDVFQMIEAKTYYFIDGRGFCFQGLKVAIDCETSAPTPSPAPAPAPAKNAAPSLFGSLDALSWIFCLSLVF</sequence>
<keyword evidence="6" id="KW-0812">Transmembrane</keyword>
<keyword evidence="6" id="KW-1133">Transmembrane helix</keyword>
<keyword evidence="6" id="KW-0472">Membrane</keyword>
<keyword evidence="2" id="KW-1015">Disulfide bond</keyword>
<dbReference type="PANTHER" id="PTHR33021:SF262">
    <property type="entry name" value="EARLY NODULIN-LIKE PROTEIN 20"/>
    <property type="match status" value="1"/>
</dbReference>
<comment type="similarity">
    <text evidence="4">Belongs to the early nodulin-like (ENODL) family.</text>
</comment>
<organism evidence="8 9">
    <name type="scientific">Tripterygium wilfordii</name>
    <name type="common">Thunder God vine</name>
    <dbReference type="NCBI Taxonomy" id="458696"/>
    <lineage>
        <taxon>Eukaryota</taxon>
        <taxon>Viridiplantae</taxon>
        <taxon>Streptophyta</taxon>
        <taxon>Embryophyta</taxon>
        <taxon>Tracheophyta</taxon>
        <taxon>Spermatophyta</taxon>
        <taxon>Magnoliopsida</taxon>
        <taxon>eudicotyledons</taxon>
        <taxon>Gunneridae</taxon>
        <taxon>Pentapetalae</taxon>
        <taxon>rosids</taxon>
        <taxon>fabids</taxon>
        <taxon>Celastrales</taxon>
        <taxon>Celastraceae</taxon>
        <taxon>Tripterygium</taxon>
    </lineage>
</organism>
<dbReference type="AlphaFoldDB" id="A0A7J7DF06"/>
<proteinExistence type="inferred from homology"/>
<dbReference type="EMBL" id="JAAARO010000007">
    <property type="protein sequence ID" value="KAF5744975.1"/>
    <property type="molecule type" value="Genomic_DNA"/>
</dbReference>
<evidence type="ECO:0000256" key="3">
    <source>
        <dbReference type="ARBA" id="ARBA00023180"/>
    </source>
</evidence>
<keyword evidence="9" id="KW-1185">Reference proteome</keyword>
<evidence type="ECO:0000313" key="8">
    <source>
        <dbReference type="EMBL" id="KAF5744975.1"/>
    </source>
</evidence>
<dbReference type="SUPFAM" id="SSF49503">
    <property type="entry name" value="Cupredoxins"/>
    <property type="match status" value="1"/>
</dbReference>
<gene>
    <name evidence="8" type="ORF">HS088_TW07G00556</name>
</gene>
<feature type="domain" description="Phytocyanin" evidence="7">
    <location>
        <begin position="24"/>
        <end position="125"/>
    </location>
</feature>
<dbReference type="GO" id="GO:0009055">
    <property type="term" value="F:electron transfer activity"/>
    <property type="evidence" value="ECO:0007669"/>
    <property type="project" value="InterPro"/>
</dbReference>
<evidence type="ECO:0000256" key="2">
    <source>
        <dbReference type="ARBA" id="ARBA00023157"/>
    </source>
</evidence>
<dbReference type="InterPro" id="IPR039391">
    <property type="entry name" value="Phytocyanin-like"/>
</dbReference>
<name>A0A7J7DF06_TRIWF</name>
<protein>
    <submittedName>
        <fullName evidence="8">Lamin-like protein-like</fullName>
    </submittedName>
</protein>
<comment type="caution">
    <text evidence="8">The sequence shown here is derived from an EMBL/GenBank/DDBJ whole genome shotgun (WGS) entry which is preliminary data.</text>
</comment>
<feature type="transmembrane region" description="Helical" evidence="6">
    <location>
        <begin position="7"/>
        <end position="28"/>
    </location>
</feature>
<evidence type="ECO:0000313" key="9">
    <source>
        <dbReference type="Proteomes" id="UP000593562"/>
    </source>
</evidence>
<reference evidence="8 9" key="1">
    <citation type="journal article" date="2020" name="Nat. Commun.">
        <title>Genome of Tripterygium wilfordii and identification of cytochrome P450 involved in triptolide biosynthesis.</title>
        <authorList>
            <person name="Tu L."/>
            <person name="Su P."/>
            <person name="Zhang Z."/>
            <person name="Gao L."/>
            <person name="Wang J."/>
            <person name="Hu T."/>
            <person name="Zhou J."/>
            <person name="Zhang Y."/>
            <person name="Zhao Y."/>
            <person name="Liu Y."/>
            <person name="Song Y."/>
            <person name="Tong Y."/>
            <person name="Lu Y."/>
            <person name="Yang J."/>
            <person name="Xu C."/>
            <person name="Jia M."/>
            <person name="Peters R.J."/>
            <person name="Huang L."/>
            <person name="Gao W."/>
        </authorList>
    </citation>
    <scope>NUCLEOTIDE SEQUENCE [LARGE SCALE GENOMIC DNA]</scope>
    <source>
        <strain evidence="9">cv. XIE 37</strain>
        <tissue evidence="8">Leaf</tissue>
    </source>
</reference>
<dbReference type="InParanoid" id="A0A7J7DF06"/>
<accession>A0A7J7DF06</accession>
<dbReference type="FunFam" id="2.60.40.420:FF:000018">
    <property type="entry name" value="Lamin-like protein"/>
    <property type="match status" value="1"/>
</dbReference>
<comment type="function">
    <text evidence="5">May act as a carbohydrate transporter.</text>
</comment>
<dbReference type="InterPro" id="IPR003245">
    <property type="entry name" value="Phytocyanin_dom"/>
</dbReference>
<dbReference type="PROSITE" id="PS51485">
    <property type="entry name" value="PHYTOCYANIN"/>
    <property type="match status" value="1"/>
</dbReference>
<evidence type="ECO:0000256" key="1">
    <source>
        <dbReference type="ARBA" id="ARBA00022729"/>
    </source>
</evidence>
<dbReference type="Gene3D" id="2.60.40.420">
    <property type="entry name" value="Cupredoxins - blue copper proteins"/>
    <property type="match status" value="1"/>
</dbReference>
<dbReference type="Pfam" id="PF02298">
    <property type="entry name" value="Cu_bind_like"/>
    <property type="match status" value="1"/>
</dbReference>
<evidence type="ECO:0000259" key="7">
    <source>
        <dbReference type="PROSITE" id="PS51485"/>
    </source>
</evidence>
<dbReference type="PANTHER" id="PTHR33021">
    <property type="entry name" value="BLUE COPPER PROTEIN"/>
    <property type="match status" value="1"/>
</dbReference>
<dbReference type="GO" id="GO:0005886">
    <property type="term" value="C:plasma membrane"/>
    <property type="evidence" value="ECO:0007669"/>
    <property type="project" value="TreeGrafter"/>
</dbReference>
<evidence type="ECO:0000256" key="5">
    <source>
        <dbReference type="ARBA" id="ARBA00037626"/>
    </source>
</evidence>